<dbReference type="Pfam" id="PF13679">
    <property type="entry name" value="Methyltransf_32"/>
    <property type="match status" value="1"/>
</dbReference>
<evidence type="ECO:0000313" key="3">
    <source>
        <dbReference type="EMBL" id="TDW59067.1"/>
    </source>
</evidence>
<dbReference type="InterPro" id="IPR029063">
    <property type="entry name" value="SAM-dependent_MTases_sf"/>
</dbReference>
<reference evidence="2 4" key="1">
    <citation type="submission" date="2017-08" db="EMBL/GenBank/DDBJ databases">
        <title>Draft Genome Sequence of the Marine Bacterium Oceanimonas baumannii ATCC 700832.</title>
        <authorList>
            <person name="Mcclelland W.D."/>
            <person name="Brennan M.A."/>
            <person name="Trachtenberg A.M."/>
            <person name="Maclea K.S."/>
        </authorList>
    </citation>
    <scope>NUCLEOTIDE SEQUENCE [LARGE SCALE GENOMIC DNA]</scope>
    <source>
        <strain evidence="2 4">ATCC 700832</strain>
    </source>
</reference>
<dbReference type="AlphaFoldDB" id="A0A235CIH4"/>
<evidence type="ECO:0000313" key="2">
    <source>
        <dbReference type="EMBL" id="OYD24333.1"/>
    </source>
</evidence>
<organism evidence="2 4">
    <name type="scientific">Oceanimonas baumannii</name>
    <dbReference type="NCBI Taxonomy" id="129578"/>
    <lineage>
        <taxon>Bacteria</taxon>
        <taxon>Pseudomonadati</taxon>
        <taxon>Pseudomonadota</taxon>
        <taxon>Gammaproteobacteria</taxon>
        <taxon>Aeromonadales</taxon>
        <taxon>Aeromonadaceae</taxon>
        <taxon>Oceanimonas</taxon>
    </lineage>
</organism>
<keyword evidence="2" id="KW-0489">Methyltransferase</keyword>
<dbReference type="EMBL" id="SODO01000006">
    <property type="protein sequence ID" value="TDW59067.1"/>
    <property type="molecule type" value="Genomic_DNA"/>
</dbReference>
<protein>
    <submittedName>
        <fullName evidence="2 3">Methyltransferase</fullName>
    </submittedName>
</protein>
<dbReference type="Proteomes" id="UP000243640">
    <property type="component" value="Unassembled WGS sequence"/>
</dbReference>
<proteinExistence type="predicted"/>
<dbReference type="Proteomes" id="UP000295058">
    <property type="component" value="Unassembled WGS sequence"/>
</dbReference>
<dbReference type="GO" id="GO:0008168">
    <property type="term" value="F:methyltransferase activity"/>
    <property type="evidence" value="ECO:0007669"/>
    <property type="project" value="UniProtKB-KW"/>
</dbReference>
<dbReference type="RefSeq" id="WP_094278303.1">
    <property type="nucleotide sequence ID" value="NZ_NQJF01000007.1"/>
</dbReference>
<evidence type="ECO:0000313" key="4">
    <source>
        <dbReference type="Proteomes" id="UP000243640"/>
    </source>
</evidence>
<name>A0A235CIH4_9GAMM</name>
<dbReference type="SUPFAM" id="SSF53335">
    <property type="entry name" value="S-adenosyl-L-methionine-dependent methyltransferases"/>
    <property type="match status" value="1"/>
</dbReference>
<gene>
    <name evidence="2" type="ORF">B6S09_09720</name>
    <name evidence="3" type="ORF">LY04_01894</name>
</gene>
<dbReference type="InterPro" id="IPR025714">
    <property type="entry name" value="Methyltranfer_dom"/>
</dbReference>
<comment type="caution">
    <text evidence="2">The sequence shown here is derived from an EMBL/GenBank/DDBJ whole genome shotgun (WGS) entry which is preliminary data.</text>
</comment>
<evidence type="ECO:0000259" key="1">
    <source>
        <dbReference type="Pfam" id="PF13679"/>
    </source>
</evidence>
<dbReference type="OrthoDB" id="5298194at2"/>
<feature type="domain" description="Methyltransferase" evidence="1">
    <location>
        <begin position="106"/>
        <end position="222"/>
    </location>
</feature>
<dbReference type="PANTHER" id="PTHR13369">
    <property type="match status" value="1"/>
</dbReference>
<dbReference type="PANTHER" id="PTHR13369:SF0">
    <property type="entry name" value="GLUTATHIONE S-TRANSFERASE C-TERMINAL DOMAIN-CONTAINING PROTEIN"/>
    <property type="match status" value="1"/>
</dbReference>
<keyword evidence="2" id="KW-0808">Transferase</keyword>
<sequence length="390" mass="44462">MSDFVIHFNQLTTMLARHKSDWQRLPFTCRALPWPELAPVLEHLAEAELDALEASPEQSLSLLAPYRPDLMFLQAMPVPDLNRAPDYATPRWSSGIPGRKWAQIRDFAANISAVYPILEWCAGKGHLGRLLAMEQQQPVTSLEWDPGLCHQGEALAGKLSLEHDFHCGDALAADAAALFTRQQQAVALHACGELHMRFLKHGAAAGTQALALSPCCYHLIDGQHYSPLSAAGQQQDLQLSRHDLRLPLQQQVTGGERVRRLRHTELTWRLAFDELQRELTGCDRYLPLPAFPKQLLSGDFSAFAHWACERKELTVPAMIDSDRWLMQAGQRRLLIKRIELVRHLYRYPLELWLLLDRVLFLKEQGYRVTLGTFTDLNNTPRRYLIQAHRH</sequence>
<dbReference type="EMBL" id="NQJF01000007">
    <property type="protein sequence ID" value="OYD24333.1"/>
    <property type="molecule type" value="Genomic_DNA"/>
</dbReference>
<reference evidence="3 5" key="2">
    <citation type="submission" date="2019-03" db="EMBL/GenBank/DDBJ databases">
        <title>Genomic Encyclopedia of Archaeal and Bacterial Type Strains, Phase II (KMG-II): from individual species to whole genera.</title>
        <authorList>
            <person name="Goeker M."/>
        </authorList>
    </citation>
    <scope>NUCLEOTIDE SEQUENCE [LARGE SCALE GENOMIC DNA]</scope>
    <source>
        <strain evidence="3 5">DSM 15594</strain>
    </source>
</reference>
<accession>A0A235CIH4</accession>
<dbReference type="GO" id="GO:0032259">
    <property type="term" value="P:methylation"/>
    <property type="evidence" value="ECO:0007669"/>
    <property type="project" value="UniProtKB-KW"/>
</dbReference>
<keyword evidence="5" id="KW-1185">Reference proteome</keyword>
<evidence type="ECO:0000313" key="5">
    <source>
        <dbReference type="Proteomes" id="UP000295058"/>
    </source>
</evidence>